<sequence>MPPDLAPGYPRGYLGVMQLNEALAGDALNRLKRAQGQLASVISMIEDGEECVKVLTQLAAVSRALDRAGFKIVATGMRHCQAARERGEQPPLTEEELEKLFLALA</sequence>
<protein>
    <recommendedName>
        <fullName evidence="5">DNA-binding FrmR family transcriptional regulator</fullName>
    </recommendedName>
</protein>
<dbReference type="PANTHER" id="PTHR33677">
    <property type="entry name" value="TRANSCRIPTIONAL REPRESSOR FRMR-RELATED"/>
    <property type="match status" value="1"/>
</dbReference>
<evidence type="ECO:0000256" key="2">
    <source>
        <dbReference type="ARBA" id="ARBA00023008"/>
    </source>
</evidence>
<comment type="caution">
    <text evidence="3">The sequence shown here is derived from an EMBL/GenBank/DDBJ whole genome shotgun (WGS) entry which is preliminary data.</text>
</comment>
<dbReference type="CDD" id="cd10148">
    <property type="entry name" value="CsoR-like_DUF156"/>
    <property type="match status" value="1"/>
</dbReference>
<proteinExistence type="inferred from homology"/>
<dbReference type="GO" id="GO:0003677">
    <property type="term" value="F:DNA binding"/>
    <property type="evidence" value="ECO:0007669"/>
    <property type="project" value="InterPro"/>
</dbReference>
<organism evidence="3 4">
    <name type="scientific">Catellatospora bangladeshensis</name>
    <dbReference type="NCBI Taxonomy" id="310355"/>
    <lineage>
        <taxon>Bacteria</taxon>
        <taxon>Bacillati</taxon>
        <taxon>Actinomycetota</taxon>
        <taxon>Actinomycetes</taxon>
        <taxon>Micromonosporales</taxon>
        <taxon>Micromonosporaceae</taxon>
        <taxon>Catellatospora</taxon>
    </lineage>
</organism>
<dbReference type="InterPro" id="IPR003735">
    <property type="entry name" value="Metal_Tscrpt_repr"/>
</dbReference>
<dbReference type="AlphaFoldDB" id="A0A8J3JS26"/>
<name>A0A8J3JS26_9ACTN</name>
<dbReference type="PANTHER" id="PTHR33677:SF5">
    <property type="entry name" value="TRANSCRIPTIONAL REPRESSOR FRMR"/>
    <property type="match status" value="1"/>
</dbReference>
<gene>
    <name evidence="3" type="ORF">Cba03nite_41230</name>
</gene>
<keyword evidence="4" id="KW-1185">Reference proteome</keyword>
<dbReference type="GO" id="GO:0046872">
    <property type="term" value="F:metal ion binding"/>
    <property type="evidence" value="ECO:0007669"/>
    <property type="project" value="InterPro"/>
</dbReference>
<dbReference type="EMBL" id="BONF01000024">
    <property type="protein sequence ID" value="GIF82774.1"/>
    <property type="molecule type" value="Genomic_DNA"/>
</dbReference>
<evidence type="ECO:0000313" key="3">
    <source>
        <dbReference type="EMBL" id="GIF82774.1"/>
    </source>
</evidence>
<accession>A0A8J3JS26</accession>
<evidence type="ECO:0008006" key="5">
    <source>
        <dbReference type="Google" id="ProtNLM"/>
    </source>
</evidence>
<evidence type="ECO:0000256" key="1">
    <source>
        <dbReference type="ARBA" id="ARBA00005428"/>
    </source>
</evidence>
<evidence type="ECO:0000313" key="4">
    <source>
        <dbReference type="Proteomes" id="UP000601223"/>
    </source>
</evidence>
<dbReference type="InterPro" id="IPR038390">
    <property type="entry name" value="Metal_Tscrpt_repr_sf"/>
</dbReference>
<dbReference type="Proteomes" id="UP000601223">
    <property type="component" value="Unassembled WGS sequence"/>
</dbReference>
<comment type="similarity">
    <text evidence="1">Belongs to the CsoR family.</text>
</comment>
<reference evidence="3 4" key="1">
    <citation type="submission" date="2021-01" db="EMBL/GenBank/DDBJ databases">
        <title>Whole genome shotgun sequence of Catellatospora bangladeshensis NBRC 107357.</title>
        <authorList>
            <person name="Komaki H."/>
            <person name="Tamura T."/>
        </authorList>
    </citation>
    <scope>NUCLEOTIDE SEQUENCE [LARGE SCALE GENOMIC DNA]</scope>
    <source>
        <strain evidence="3 4">NBRC 107357</strain>
    </source>
</reference>
<keyword evidence="2" id="KW-0186">Copper</keyword>
<dbReference type="GO" id="GO:0045892">
    <property type="term" value="P:negative regulation of DNA-templated transcription"/>
    <property type="evidence" value="ECO:0007669"/>
    <property type="project" value="UniProtKB-ARBA"/>
</dbReference>
<dbReference type="Gene3D" id="1.20.58.1000">
    <property type="entry name" value="Metal-sensitive repressor, helix protomer"/>
    <property type="match status" value="1"/>
</dbReference>
<dbReference type="Pfam" id="PF02583">
    <property type="entry name" value="Trns_repr_metal"/>
    <property type="match status" value="1"/>
</dbReference>